<evidence type="ECO:0000313" key="3">
    <source>
        <dbReference type="Proteomes" id="UP001247805"/>
    </source>
</evidence>
<keyword evidence="3" id="KW-1185">Reference proteome</keyword>
<gene>
    <name evidence="2" type="ORF">RS130_03820</name>
</gene>
<comment type="caution">
    <text evidence="2">The sequence shown here is derived from an EMBL/GenBank/DDBJ whole genome shotgun (WGS) entry which is preliminary data.</text>
</comment>
<reference evidence="2 3" key="1">
    <citation type="submission" date="2023-10" db="EMBL/GenBank/DDBJ databases">
        <title>Glaciecola aquimarina strain GGW-M5 nov., isolated from a coastal seawater.</title>
        <authorList>
            <person name="Bayburt H."/>
            <person name="Kim J.M."/>
            <person name="Choi B.J."/>
            <person name="Jeon C.O."/>
        </authorList>
    </citation>
    <scope>NUCLEOTIDE SEQUENCE [LARGE SCALE GENOMIC DNA]</scope>
    <source>
        <strain evidence="2 3">KCTC 32108</strain>
    </source>
</reference>
<dbReference type="Proteomes" id="UP001247805">
    <property type="component" value="Unassembled WGS sequence"/>
</dbReference>
<proteinExistence type="predicted"/>
<dbReference type="RefSeq" id="WP_316024867.1">
    <property type="nucleotide sequence ID" value="NZ_JAWDIO010000002.1"/>
</dbReference>
<accession>A0ABU3ST33</accession>
<evidence type="ECO:0000256" key="1">
    <source>
        <dbReference type="SAM" id="SignalP"/>
    </source>
</evidence>
<feature type="signal peptide" evidence="1">
    <location>
        <begin position="1"/>
        <end position="20"/>
    </location>
</feature>
<name>A0ABU3ST33_9ALTE</name>
<evidence type="ECO:0008006" key="4">
    <source>
        <dbReference type="Google" id="ProtNLM"/>
    </source>
</evidence>
<sequence length="372" mass="42056">MKTFIAITMALSALTSCGQATNTDHSNHIQKVYGHWVKEKNNVVMVDSQPSGLTHWHGKLVTLSDRSADKSHRLKLRTIAPQSSILVGPDMKMRLSPEMTNNCFAEYVSDNPDLEALAVDPDNDKVFYMITEDATSAPSMTESCQRRYAQSGSTEYPRLLVRIEIQSETHALITHVRPIQFSTEMQIGDFPNDGIEALAFGKNRTLYLGVEKDQQKKARLFSLQMDAQFWQSQDFALVSDLPIKLPNFKAGNHPINGMDYYQTPTGAEFLILAARNDETLWIADLSGQKEAKIIPLEFYAEIINGTGVCQDFEQMDNSSIEGVAVIDETLWLINDPWKAVYLNNIHCPQNKRNYQTFSPLLFSLPIQSHWFD</sequence>
<protein>
    <recommendedName>
        <fullName evidence="4">Phytase-like domain-containing protein</fullName>
    </recommendedName>
</protein>
<dbReference type="SUPFAM" id="SSF50956">
    <property type="entry name" value="Thermostable phytase (3-phytase)"/>
    <property type="match status" value="1"/>
</dbReference>
<dbReference type="EMBL" id="JAWDIO010000002">
    <property type="protein sequence ID" value="MDU0353176.1"/>
    <property type="molecule type" value="Genomic_DNA"/>
</dbReference>
<dbReference type="PROSITE" id="PS51257">
    <property type="entry name" value="PROKAR_LIPOPROTEIN"/>
    <property type="match status" value="1"/>
</dbReference>
<feature type="chain" id="PRO_5047337172" description="Phytase-like domain-containing protein" evidence="1">
    <location>
        <begin position="21"/>
        <end position="372"/>
    </location>
</feature>
<organism evidence="2 3">
    <name type="scientific">Paraglaciecola aquimarina</name>
    <dbReference type="NCBI Taxonomy" id="1235557"/>
    <lineage>
        <taxon>Bacteria</taxon>
        <taxon>Pseudomonadati</taxon>
        <taxon>Pseudomonadota</taxon>
        <taxon>Gammaproteobacteria</taxon>
        <taxon>Alteromonadales</taxon>
        <taxon>Alteromonadaceae</taxon>
        <taxon>Paraglaciecola</taxon>
    </lineage>
</organism>
<evidence type="ECO:0000313" key="2">
    <source>
        <dbReference type="EMBL" id="MDU0353176.1"/>
    </source>
</evidence>
<keyword evidence="1" id="KW-0732">Signal</keyword>